<dbReference type="GO" id="GO:0046872">
    <property type="term" value="F:metal ion binding"/>
    <property type="evidence" value="ECO:0007669"/>
    <property type="project" value="UniProtKB-KW"/>
</dbReference>
<dbReference type="EC" id="3.1.3.16" evidence="1"/>
<protein>
    <recommendedName>
        <fullName evidence="1">protein-serine/threonine phosphatase</fullName>
        <ecNumber evidence="1">3.1.3.16</ecNumber>
    </recommendedName>
</protein>
<dbReference type="PANTHER" id="PTHR11668:SF480">
    <property type="entry name" value="SERINE_THREONINE-PROTEIN PHOSPHATASE"/>
    <property type="match status" value="1"/>
</dbReference>
<evidence type="ECO:0000256" key="2">
    <source>
        <dbReference type="ARBA" id="ARBA00022723"/>
    </source>
</evidence>
<accession>A0A8S0TV06</accession>
<reference evidence="7 8" key="1">
    <citation type="submission" date="2019-12" db="EMBL/GenBank/DDBJ databases">
        <authorList>
            <person name="Alioto T."/>
            <person name="Alioto T."/>
            <person name="Gomez Garrido J."/>
        </authorList>
    </citation>
    <scope>NUCLEOTIDE SEQUENCE [LARGE SCALE GENOMIC DNA]</scope>
</reference>
<sequence length="139" mass="16093">MDSFALDGIIKPSLEVKWRPGKQVQLSESEIKQLCLQSKKIFLQQPHLHELDAPVKIGDIHGQYSDLLRLLEYGGLPPNSNYLFLGDYVDRRKQGLETICLLLSYKIKYPENFFQGETMNVHQSIVYTAFMMNLKEDLM</sequence>
<dbReference type="InterPro" id="IPR050341">
    <property type="entry name" value="PP1_catalytic_subunit"/>
</dbReference>
<dbReference type="PANTHER" id="PTHR11668">
    <property type="entry name" value="SERINE/THREONINE PROTEIN PHOSPHATASE"/>
    <property type="match status" value="1"/>
</dbReference>
<evidence type="ECO:0000256" key="3">
    <source>
        <dbReference type="ARBA" id="ARBA00022801"/>
    </source>
</evidence>
<dbReference type="Proteomes" id="UP000594638">
    <property type="component" value="Unassembled WGS sequence"/>
</dbReference>
<evidence type="ECO:0000259" key="6">
    <source>
        <dbReference type="SMART" id="SM00156"/>
    </source>
</evidence>
<dbReference type="InterPro" id="IPR004843">
    <property type="entry name" value="Calcineurin-like_PHP"/>
</dbReference>
<evidence type="ECO:0000313" key="8">
    <source>
        <dbReference type="Proteomes" id="UP000594638"/>
    </source>
</evidence>
<dbReference type="InterPro" id="IPR006186">
    <property type="entry name" value="Ser/Thr-sp_prot-phosphatase"/>
</dbReference>
<evidence type="ECO:0000256" key="1">
    <source>
        <dbReference type="ARBA" id="ARBA00013081"/>
    </source>
</evidence>
<dbReference type="Gramene" id="OE9A046346T1">
    <property type="protein sequence ID" value="OE9A046346C1"/>
    <property type="gene ID" value="OE9A046346"/>
</dbReference>
<dbReference type="Gene3D" id="3.60.21.10">
    <property type="match status" value="1"/>
</dbReference>
<keyword evidence="2" id="KW-0479">Metal-binding</keyword>
<dbReference type="GO" id="GO:0004722">
    <property type="term" value="F:protein serine/threonine phosphatase activity"/>
    <property type="evidence" value="ECO:0007669"/>
    <property type="project" value="UniProtKB-EC"/>
</dbReference>
<dbReference type="InterPro" id="IPR031675">
    <property type="entry name" value="STPPase_N"/>
</dbReference>
<keyword evidence="3" id="KW-0378">Hydrolase</keyword>
<keyword evidence="8" id="KW-1185">Reference proteome</keyword>
<dbReference type="GO" id="GO:0005634">
    <property type="term" value="C:nucleus"/>
    <property type="evidence" value="ECO:0007669"/>
    <property type="project" value="TreeGrafter"/>
</dbReference>
<proteinExistence type="predicted"/>
<evidence type="ECO:0000256" key="4">
    <source>
        <dbReference type="ARBA" id="ARBA00022912"/>
    </source>
</evidence>
<dbReference type="GO" id="GO:0005737">
    <property type="term" value="C:cytoplasm"/>
    <property type="evidence" value="ECO:0007669"/>
    <property type="project" value="TreeGrafter"/>
</dbReference>
<evidence type="ECO:0000313" key="7">
    <source>
        <dbReference type="EMBL" id="CAA3008596.1"/>
    </source>
</evidence>
<keyword evidence="5" id="KW-0464">Manganese</keyword>
<dbReference type="InterPro" id="IPR029052">
    <property type="entry name" value="Metallo-depent_PP-like"/>
</dbReference>
<name>A0A8S0TV06_OLEEU</name>
<gene>
    <name evidence="7" type="ORF">OLEA9_A046346</name>
</gene>
<feature type="domain" description="Serine/threonine specific protein phosphatases" evidence="6">
    <location>
        <begin position="26"/>
        <end position="139"/>
    </location>
</feature>
<dbReference type="EMBL" id="CACTIH010007301">
    <property type="protein sequence ID" value="CAA3008596.1"/>
    <property type="molecule type" value="Genomic_DNA"/>
</dbReference>
<dbReference type="SMART" id="SM00156">
    <property type="entry name" value="PP2Ac"/>
    <property type="match status" value="1"/>
</dbReference>
<evidence type="ECO:0000256" key="5">
    <source>
        <dbReference type="ARBA" id="ARBA00023211"/>
    </source>
</evidence>
<dbReference type="PRINTS" id="PR00114">
    <property type="entry name" value="STPHPHTASE"/>
</dbReference>
<organism evidence="7 8">
    <name type="scientific">Olea europaea subsp. europaea</name>
    <dbReference type="NCBI Taxonomy" id="158383"/>
    <lineage>
        <taxon>Eukaryota</taxon>
        <taxon>Viridiplantae</taxon>
        <taxon>Streptophyta</taxon>
        <taxon>Embryophyta</taxon>
        <taxon>Tracheophyta</taxon>
        <taxon>Spermatophyta</taxon>
        <taxon>Magnoliopsida</taxon>
        <taxon>eudicotyledons</taxon>
        <taxon>Gunneridae</taxon>
        <taxon>Pentapetalae</taxon>
        <taxon>asterids</taxon>
        <taxon>lamiids</taxon>
        <taxon>Lamiales</taxon>
        <taxon>Oleaceae</taxon>
        <taxon>Oleeae</taxon>
        <taxon>Olea</taxon>
    </lineage>
</organism>
<dbReference type="Pfam" id="PF16891">
    <property type="entry name" value="STPPase_N"/>
    <property type="match status" value="1"/>
</dbReference>
<dbReference type="AlphaFoldDB" id="A0A8S0TV06"/>
<dbReference type="SUPFAM" id="SSF56300">
    <property type="entry name" value="Metallo-dependent phosphatases"/>
    <property type="match status" value="1"/>
</dbReference>
<dbReference type="OrthoDB" id="1930084at2759"/>
<dbReference type="Pfam" id="PF00149">
    <property type="entry name" value="Metallophos"/>
    <property type="match status" value="1"/>
</dbReference>
<comment type="caution">
    <text evidence="7">The sequence shown here is derived from an EMBL/GenBank/DDBJ whole genome shotgun (WGS) entry which is preliminary data.</text>
</comment>
<keyword evidence="4" id="KW-0904">Protein phosphatase</keyword>